<keyword evidence="3" id="KW-1185">Reference proteome</keyword>
<dbReference type="KEGG" id="uam:UABAM_02586"/>
<protein>
    <recommendedName>
        <fullName evidence="1">Flavin reductase like domain-containing protein</fullName>
    </recommendedName>
</protein>
<dbReference type="EMBL" id="AP019860">
    <property type="protein sequence ID" value="BBM84230.1"/>
    <property type="molecule type" value="Genomic_DNA"/>
</dbReference>
<dbReference type="AlphaFoldDB" id="A0A5S9INC1"/>
<dbReference type="Gene3D" id="2.30.110.10">
    <property type="entry name" value="Electron Transport, Fmn-binding Protein, Chain A"/>
    <property type="match status" value="1"/>
</dbReference>
<gene>
    <name evidence="2" type="ORF">UABAM_02586</name>
</gene>
<dbReference type="RefSeq" id="WP_261343986.1">
    <property type="nucleotide sequence ID" value="NZ_AP019860.1"/>
</dbReference>
<name>A0A5S9INC1_UABAM</name>
<dbReference type="GO" id="GO:0010181">
    <property type="term" value="F:FMN binding"/>
    <property type="evidence" value="ECO:0007669"/>
    <property type="project" value="InterPro"/>
</dbReference>
<dbReference type="InterPro" id="IPR012349">
    <property type="entry name" value="Split_barrel_FMN-bd"/>
</dbReference>
<dbReference type="GO" id="GO:0016646">
    <property type="term" value="F:oxidoreductase activity, acting on the CH-NH group of donors, NAD or NADP as acceptor"/>
    <property type="evidence" value="ECO:0007669"/>
    <property type="project" value="UniProtKB-ARBA"/>
</dbReference>
<dbReference type="Pfam" id="PF01613">
    <property type="entry name" value="Flavin_Reduct"/>
    <property type="match status" value="1"/>
</dbReference>
<evidence type="ECO:0000259" key="1">
    <source>
        <dbReference type="Pfam" id="PF01613"/>
    </source>
</evidence>
<dbReference type="Proteomes" id="UP000326354">
    <property type="component" value="Chromosome"/>
</dbReference>
<organism evidence="2 3">
    <name type="scientific">Uabimicrobium amorphum</name>
    <dbReference type="NCBI Taxonomy" id="2596890"/>
    <lineage>
        <taxon>Bacteria</taxon>
        <taxon>Pseudomonadati</taxon>
        <taxon>Planctomycetota</taxon>
        <taxon>Candidatus Uabimicrobiia</taxon>
        <taxon>Candidatus Uabimicrobiales</taxon>
        <taxon>Candidatus Uabimicrobiaceae</taxon>
        <taxon>Candidatus Uabimicrobium</taxon>
    </lineage>
</organism>
<evidence type="ECO:0000313" key="3">
    <source>
        <dbReference type="Proteomes" id="UP000326354"/>
    </source>
</evidence>
<evidence type="ECO:0000313" key="2">
    <source>
        <dbReference type="EMBL" id="BBM84230.1"/>
    </source>
</evidence>
<feature type="domain" description="Flavin reductase like" evidence="1">
    <location>
        <begin position="21"/>
        <end position="153"/>
    </location>
</feature>
<proteinExistence type="predicted"/>
<sequence length="197" mass="22425">MEELVELDCDSPIWDRFYTVNPLVLIGSKEEESYNLAPKHMATALGWENYFGFVCTPDHQTYQNIKEHRVFTVSYPRAQQTVLASLAATCRCEKTGEKPIVCSLPTFPAKKIDGVFIKDGSLFFECTLDRFIDGFAKNSLIVGKITAAYVDRDYLRCSDDDEQQMVYKAPLLAYLDPGRFAEIKQSCAFPFPADFRK</sequence>
<reference evidence="2 3" key="1">
    <citation type="submission" date="2019-08" db="EMBL/GenBank/DDBJ databases">
        <title>Complete genome sequence of Candidatus Uab amorphum.</title>
        <authorList>
            <person name="Shiratori T."/>
            <person name="Suzuki S."/>
            <person name="Kakizawa Y."/>
            <person name="Ishida K."/>
        </authorList>
    </citation>
    <scope>NUCLEOTIDE SEQUENCE [LARGE SCALE GENOMIC DNA]</scope>
    <source>
        <strain evidence="2 3">SRT547</strain>
    </source>
</reference>
<dbReference type="SUPFAM" id="SSF50475">
    <property type="entry name" value="FMN-binding split barrel"/>
    <property type="match status" value="1"/>
</dbReference>
<dbReference type="InterPro" id="IPR002563">
    <property type="entry name" value="Flavin_Rdtase-like_dom"/>
</dbReference>
<accession>A0A5S9INC1</accession>